<evidence type="ECO:0000313" key="1">
    <source>
        <dbReference type="EMBL" id="MUP41466.1"/>
    </source>
</evidence>
<sequence>MLRINTLGSLYLSLFFLGVFSFLSTSSLTAQEEDKLKLDIGGALRFNYNLSSWKESQKDRGGDFGYDLFRINASGTYQGIFFAAEYRFYSDFFGGDFLKEGVVGYNFDEKRTIEVGLAKVPFGNERYNSNNFFFNLPYYVGLEDDYDMGVVYTYSGERMEYHFAFFKNSEELRFGNTTENSNSRYAYDIVGRNKETNQLNGKIIYKPESFKQHKIGASVQYGQIYNLDTEDTGDRYALAVHYDYQTEDWIVKAQALTSGFNPKNAPGESRDVIQMGAFGAPYEVAADFEIYNLGVSRILDIDTKLFKHIEVYNDFGYMHKRKKGFEDSFMNVTGVLFSSGPIYCFIDYAAGYNHSWLGGDYVDDFSVGDPDAKWEARFNINIGYYF</sequence>
<protein>
    <recommendedName>
        <fullName evidence="3">Porin</fullName>
    </recommendedName>
</protein>
<dbReference type="EMBL" id="VJVW01000001">
    <property type="protein sequence ID" value="MUP41466.1"/>
    <property type="molecule type" value="Genomic_DNA"/>
</dbReference>
<proteinExistence type="predicted"/>
<evidence type="ECO:0008006" key="3">
    <source>
        <dbReference type="Google" id="ProtNLM"/>
    </source>
</evidence>
<keyword evidence="2" id="KW-1185">Reference proteome</keyword>
<dbReference type="OrthoDB" id="1397771at2"/>
<reference evidence="1 2" key="1">
    <citation type="submission" date="2019-07" db="EMBL/GenBank/DDBJ databases">
        <title>Gramella aestuarii sp. nov., isolated from a tidal flat, and emended description of Gramella echinicola.</title>
        <authorList>
            <person name="Liu L."/>
        </authorList>
    </citation>
    <scope>NUCLEOTIDE SEQUENCE [LARGE SCALE GENOMIC DNA]</scope>
    <source>
        <strain evidence="1 2">BS12</strain>
    </source>
</reference>
<evidence type="ECO:0000313" key="2">
    <source>
        <dbReference type="Proteomes" id="UP000460416"/>
    </source>
</evidence>
<dbReference type="AlphaFoldDB" id="A0A7M3SXY5"/>
<comment type="caution">
    <text evidence="1">The sequence shown here is derived from an EMBL/GenBank/DDBJ whole genome shotgun (WGS) entry which is preliminary data.</text>
</comment>
<gene>
    <name evidence="1" type="ORF">FLP08_02675</name>
</gene>
<organism evidence="1 2">
    <name type="scientific">Christiangramia aestuarii</name>
    <dbReference type="NCBI Taxonomy" id="1028746"/>
    <lineage>
        <taxon>Bacteria</taxon>
        <taxon>Pseudomonadati</taxon>
        <taxon>Bacteroidota</taxon>
        <taxon>Flavobacteriia</taxon>
        <taxon>Flavobacteriales</taxon>
        <taxon>Flavobacteriaceae</taxon>
        <taxon>Christiangramia</taxon>
    </lineage>
</organism>
<dbReference type="SUPFAM" id="SSF56935">
    <property type="entry name" value="Porins"/>
    <property type="match status" value="1"/>
</dbReference>
<name>A0A7M3SXY5_9FLAO</name>
<accession>A0A7M3SXY5</accession>
<dbReference type="RefSeq" id="WP_156273764.1">
    <property type="nucleotide sequence ID" value="NZ_BAABGI010000002.1"/>
</dbReference>
<dbReference type="Proteomes" id="UP000460416">
    <property type="component" value="Unassembled WGS sequence"/>
</dbReference>